<reference evidence="1 2" key="1">
    <citation type="submission" date="2019-10" db="EMBL/GenBank/DDBJ databases">
        <title>Genome Sequences from Six Type Strain Members of the Archaeal Family Sulfolobaceae: Acidianus ambivalens, Acidianus infernus, Metallosphaera prunae, Stygiolobus azoricus, Sulfolobus metallicus, and Sulfurisphaera ohwakuensis.</title>
        <authorList>
            <person name="Counts J.A."/>
            <person name="Kelly R.M."/>
        </authorList>
    </citation>
    <scope>NUCLEOTIDE SEQUENCE [LARGE SCALE GENOMIC DNA]</scope>
    <source>
        <strain evidence="1 2">FC6</strain>
    </source>
</reference>
<protein>
    <submittedName>
        <fullName evidence="1">Uncharacterized protein</fullName>
    </submittedName>
</protein>
<dbReference type="RefSeq" id="WP_156007690.1">
    <property type="nucleotide sequence ID" value="NZ_CP045483.1"/>
</dbReference>
<evidence type="ECO:0000313" key="2">
    <source>
        <dbReference type="Proteomes" id="UP000423396"/>
    </source>
</evidence>
<gene>
    <name evidence="1" type="ORF">D1868_09750</name>
</gene>
<dbReference type="Proteomes" id="UP000423396">
    <property type="component" value="Chromosome"/>
</dbReference>
<dbReference type="AlphaFoldDB" id="A0A650CQW4"/>
<name>A0A650CQW4_9CREN</name>
<proteinExistence type="predicted"/>
<keyword evidence="2" id="KW-1185">Reference proteome</keyword>
<organism evidence="1 2">
    <name type="scientific">Stygiolobus azoricus</name>
    <dbReference type="NCBI Taxonomy" id="41675"/>
    <lineage>
        <taxon>Archaea</taxon>
        <taxon>Thermoproteota</taxon>
        <taxon>Thermoprotei</taxon>
        <taxon>Sulfolobales</taxon>
        <taxon>Sulfolobaceae</taxon>
        <taxon>Stygiolobus</taxon>
    </lineage>
</organism>
<accession>A0A650CQW4</accession>
<dbReference type="OrthoDB" id="43309at2157"/>
<dbReference type="EMBL" id="CP045483">
    <property type="protein sequence ID" value="QGR20241.1"/>
    <property type="molecule type" value="Genomic_DNA"/>
</dbReference>
<dbReference type="KEGG" id="sazo:D1868_09750"/>
<evidence type="ECO:0000313" key="1">
    <source>
        <dbReference type="EMBL" id="QGR20241.1"/>
    </source>
</evidence>
<dbReference type="GeneID" id="42799354"/>
<sequence length="142" mass="15570">MYKVIFKVNSNGKFTNSLKTLSKSGFIPIYFKRDRGIEEYTAVYRSNDINEVKEAIMDFAYLLSKEGKSGGYDFAKIYKIEDQYLGKVAGGSLGALLGYQLAGIAGLILGTLGGIFLGELLDIELGQTPVGLLAWPIQQLTE</sequence>